<evidence type="ECO:0000256" key="3">
    <source>
        <dbReference type="ARBA" id="ARBA00022898"/>
    </source>
</evidence>
<protein>
    <recommendedName>
        <fullName evidence="10">Pyridoxal 5'-phosphate synthase subunit PdxT</fullName>
        <ecNumber evidence="10">4.3.3.6</ecNumber>
    </recommendedName>
    <alternativeName>
        <fullName evidence="10">Pdx2</fullName>
    </alternativeName>
    <alternativeName>
        <fullName evidence="10">Pyridoxal 5'-phosphate synthase glutaminase subunit</fullName>
        <ecNumber evidence="10">3.5.1.2</ecNumber>
    </alternativeName>
</protein>
<dbReference type="EC" id="4.3.3.6" evidence="10"/>
<proteinExistence type="inferred from homology"/>
<dbReference type="FunFam" id="3.40.50.880:FF:000010">
    <property type="entry name" value="uncharacterized protein LOC100176842 isoform X2"/>
    <property type="match status" value="1"/>
</dbReference>
<keyword evidence="2 10" id="KW-0378">Hydrolase</keyword>
<evidence type="ECO:0000256" key="9">
    <source>
        <dbReference type="ARBA" id="ARBA00064749"/>
    </source>
</evidence>
<dbReference type="NCBIfam" id="TIGR03800">
    <property type="entry name" value="PLP_synth_Pdx2"/>
    <property type="match status" value="1"/>
</dbReference>
<keyword evidence="3 10" id="KW-0663">Pyridoxal phosphate</keyword>
<comment type="similarity">
    <text evidence="1 10">Belongs to the glutaminase PdxT/SNO family.</text>
</comment>
<dbReference type="GO" id="GO:0006543">
    <property type="term" value="P:L-glutamine catabolic process"/>
    <property type="evidence" value="ECO:0007669"/>
    <property type="project" value="UniProtKB-UniRule"/>
</dbReference>
<keyword evidence="5 10" id="KW-0456">Lyase</keyword>
<evidence type="ECO:0000256" key="12">
    <source>
        <dbReference type="PIRSR" id="PIRSR005639-2"/>
    </source>
</evidence>
<dbReference type="GO" id="GO:0008614">
    <property type="term" value="P:pyridoxine metabolic process"/>
    <property type="evidence" value="ECO:0007669"/>
    <property type="project" value="TreeGrafter"/>
</dbReference>
<name>A0A7C3DW41_MEIRU</name>
<evidence type="ECO:0000256" key="2">
    <source>
        <dbReference type="ARBA" id="ARBA00022801"/>
    </source>
</evidence>
<comment type="catalytic activity">
    <reaction evidence="6 10">
        <text>aldehydo-D-ribose 5-phosphate + D-glyceraldehyde 3-phosphate + L-glutamine = pyridoxal 5'-phosphate + L-glutamate + phosphate + 3 H2O + H(+)</text>
        <dbReference type="Rhea" id="RHEA:31507"/>
        <dbReference type="ChEBI" id="CHEBI:15377"/>
        <dbReference type="ChEBI" id="CHEBI:15378"/>
        <dbReference type="ChEBI" id="CHEBI:29985"/>
        <dbReference type="ChEBI" id="CHEBI:43474"/>
        <dbReference type="ChEBI" id="CHEBI:58273"/>
        <dbReference type="ChEBI" id="CHEBI:58359"/>
        <dbReference type="ChEBI" id="CHEBI:59776"/>
        <dbReference type="ChEBI" id="CHEBI:597326"/>
        <dbReference type="EC" id="4.3.3.6"/>
    </reaction>
</comment>
<evidence type="ECO:0000256" key="6">
    <source>
        <dbReference type="ARBA" id="ARBA00047992"/>
    </source>
</evidence>
<dbReference type="InterPro" id="IPR021196">
    <property type="entry name" value="PdxT/SNO_CS"/>
</dbReference>
<comment type="subunit">
    <text evidence="9 10">In the presence of PdxS, forms a dodecamer of heterodimers. Only shows activity in the heterodimer.</text>
</comment>
<dbReference type="SUPFAM" id="SSF52317">
    <property type="entry name" value="Class I glutamine amidotransferase-like"/>
    <property type="match status" value="1"/>
</dbReference>
<evidence type="ECO:0000256" key="4">
    <source>
        <dbReference type="ARBA" id="ARBA00022962"/>
    </source>
</evidence>
<dbReference type="InterPro" id="IPR002161">
    <property type="entry name" value="PdxT/SNO"/>
</dbReference>
<dbReference type="UniPathway" id="UPA00245"/>
<feature type="active site" description="Charge relay system" evidence="10 11">
    <location>
        <position position="173"/>
    </location>
</feature>
<evidence type="ECO:0000256" key="5">
    <source>
        <dbReference type="ARBA" id="ARBA00023239"/>
    </source>
</evidence>
<dbReference type="HAMAP" id="MF_01615">
    <property type="entry name" value="PdxT"/>
    <property type="match status" value="1"/>
</dbReference>
<dbReference type="PANTHER" id="PTHR31559">
    <property type="entry name" value="PYRIDOXAL 5'-PHOSPHATE SYNTHASE SUBUNIT SNO"/>
    <property type="match status" value="1"/>
</dbReference>
<evidence type="ECO:0000256" key="11">
    <source>
        <dbReference type="PIRSR" id="PIRSR005639-1"/>
    </source>
</evidence>
<evidence type="ECO:0000256" key="7">
    <source>
        <dbReference type="ARBA" id="ARBA00049534"/>
    </source>
</evidence>
<feature type="binding site" evidence="10 12">
    <location>
        <begin position="48"/>
        <end position="50"/>
    </location>
    <ligand>
        <name>L-glutamine</name>
        <dbReference type="ChEBI" id="CHEBI:58359"/>
    </ligand>
</feature>
<accession>A0A7C3DW41</accession>
<feature type="binding site" evidence="10 12">
    <location>
        <begin position="137"/>
        <end position="138"/>
    </location>
    <ligand>
        <name>L-glutamine</name>
        <dbReference type="ChEBI" id="CHEBI:58359"/>
    </ligand>
</feature>
<dbReference type="PROSITE" id="PS51130">
    <property type="entry name" value="PDXT_SNO_2"/>
    <property type="match status" value="1"/>
</dbReference>
<dbReference type="PIRSF" id="PIRSF005639">
    <property type="entry name" value="Glut_amidoT_SNO"/>
    <property type="match status" value="1"/>
</dbReference>
<dbReference type="GO" id="GO:0004359">
    <property type="term" value="F:glutaminase activity"/>
    <property type="evidence" value="ECO:0007669"/>
    <property type="project" value="UniProtKB-UniRule"/>
</dbReference>
<dbReference type="GO" id="GO:1903600">
    <property type="term" value="C:glutaminase complex"/>
    <property type="evidence" value="ECO:0007669"/>
    <property type="project" value="TreeGrafter"/>
</dbReference>
<evidence type="ECO:0000256" key="1">
    <source>
        <dbReference type="ARBA" id="ARBA00008345"/>
    </source>
</evidence>
<feature type="active site" description="Charge relay system" evidence="10 11">
    <location>
        <position position="175"/>
    </location>
</feature>
<comment type="function">
    <text evidence="8 10">Catalyzes the hydrolysis of glutamine to glutamate and ammonia as part of the biosynthesis of pyridoxal 5'-phosphate. The resulting ammonia molecule is channeled to the active site of PdxS.</text>
</comment>
<dbReference type="CDD" id="cd01749">
    <property type="entry name" value="GATase1_PB"/>
    <property type="match status" value="1"/>
</dbReference>
<dbReference type="InterPro" id="IPR029062">
    <property type="entry name" value="Class_I_gatase-like"/>
</dbReference>
<evidence type="ECO:0000256" key="8">
    <source>
        <dbReference type="ARBA" id="ARBA00054599"/>
    </source>
</evidence>
<feature type="active site" description="Nucleophile" evidence="10 11">
    <location>
        <position position="81"/>
    </location>
</feature>
<dbReference type="Gene3D" id="3.40.50.880">
    <property type="match status" value="1"/>
</dbReference>
<comment type="pathway">
    <text evidence="10">Cofactor biosynthesis; pyridoxal 5'-phosphate biosynthesis.</text>
</comment>
<dbReference type="AlphaFoldDB" id="A0A7C3DW41"/>
<dbReference type="GO" id="GO:0005829">
    <property type="term" value="C:cytosol"/>
    <property type="evidence" value="ECO:0007669"/>
    <property type="project" value="TreeGrafter"/>
</dbReference>
<dbReference type="GO" id="GO:0036381">
    <property type="term" value="F:pyridoxal 5'-phosphate synthase (glutamine hydrolysing) activity"/>
    <property type="evidence" value="ECO:0007669"/>
    <property type="project" value="UniProtKB-UniRule"/>
</dbReference>
<dbReference type="EC" id="3.5.1.2" evidence="10"/>
<organism evidence="13">
    <name type="scientific">Meiothermus ruber</name>
    <dbReference type="NCBI Taxonomy" id="277"/>
    <lineage>
        <taxon>Bacteria</taxon>
        <taxon>Thermotogati</taxon>
        <taxon>Deinococcota</taxon>
        <taxon>Deinococci</taxon>
        <taxon>Thermales</taxon>
        <taxon>Thermaceae</taxon>
        <taxon>Meiothermus</taxon>
    </lineage>
</organism>
<dbReference type="PANTHER" id="PTHR31559:SF0">
    <property type="entry name" value="PYRIDOXAL 5'-PHOSPHATE SYNTHASE SUBUNIT SNO1-RELATED"/>
    <property type="match status" value="1"/>
</dbReference>
<reference evidence="13" key="1">
    <citation type="journal article" date="2020" name="mSystems">
        <title>Genome- and Community-Level Interaction Insights into Carbon Utilization and Element Cycling Functions of Hydrothermarchaeota in Hydrothermal Sediment.</title>
        <authorList>
            <person name="Zhou Z."/>
            <person name="Liu Y."/>
            <person name="Xu W."/>
            <person name="Pan J."/>
            <person name="Luo Z.H."/>
            <person name="Li M."/>
        </authorList>
    </citation>
    <scope>NUCLEOTIDE SEQUENCE [LARGE SCALE GENOMIC DNA]</scope>
    <source>
        <strain evidence="13">SpSt-524</strain>
    </source>
</reference>
<sequence>MVVKIGVMAIQGDFREHKEMLKALGAEVVEVRLPEHLEGLQGLIVPGGESTTIGMLAREYGLEEAVRSQVRAGSLAVWGTCAGAIWLAKQIPQYPDQPRLGCLDIAIQRNGYGRQVDSFEANLKVEGLDQPFHAFFIRAPLILSVGNGVEVLATHNNDPVLVRSGRLWASTFHPELTGDLRIHRLFLESL</sequence>
<comment type="caution">
    <text evidence="13">The sequence shown here is derived from an EMBL/GenBank/DDBJ whole genome shotgun (WGS) entry which is preliminary data.</text>
</comment>
<dbReference type="EMBL" id="DSWI01000011">
    <property type="protein sequence ID" value="HFG20147.1"/>
    <property type="molecule type" value="Genomic_DNA"/>
</dbReference>
<gene>
    <name evidence="10 13" type="primary">pdxT</name>
    <name evidence="13" type="ORF">ENS82_05400</name>
</gene>
<evidence type="ECO:0000313" key="13">
    <source>
        <dbReference type="EMBL" id="HFG20147.1"/>
    </source>
</evidence>
<evidence type="ECO:0000256" key="10">
    <source>
        <dbReference type="HAMAP-Rule" id="MF_01615"/>
    </source>
</evidence>
<dbReference type="PROSITE" id="PS01236">
    <property type="entry name" value="PDXT_SNO_1"/>
    <property type="match status" value="1"/>
</dbReference>
<dbReference type="Pfam" id="PF01174">
    <property type="entry name" value="SNO"/>
    <property type="match status" value="1"/>
</dbReference>
<dbReference type="PROSITE" id="PS51273">
    <property type="entry name" value="GATASE_TYPE_1"/>
    <property type="match status" value="1"/>
</dbReference>
<comment type="catalytic activity">
    <reaction evidence="7 10">
        <text>L-glutamine + H2O = L-glutamate + NH4(+)</text>
        <dbReference type="Rhea" id="RHEA:15889"/>
        <dbReference type="ChEBI" id="CHEBI:15377"/>
        <dbReference type="ChEBI" id="CHEBI:28938"/>
        <dbReference type="ChEBI" id="CHEBI:29985"/>
        <dbReference type="ChEBI" id="CHEBI:58359"/>
        <dbReference type="EC" id="3.5.1.2"/>
    </reaction>
</comment>
<keyword evidence="4 10" id="KW-0315">Glutamine amidotransferase</keyword>
<feature type="binding site" evidence="10 12">
    <location>
        <position position="109"/>
    </location>
    <ligand>
        <name>L-glutamine</name>
        <dbReference type="ChEBI" id="CHEBI:58359"/>
    </ligand>
</feature>
<dbReference type="GO" id="GO:0042823">
    <property type="term" value="P:pyridoxal phosphate biosynthetic process"/>
    <property type="evidence" value="ECO:0007669"/>
    <property type="project" value="UniProtKB-UniRule"/>
</dbReference>